<dbReference type="AlphaFoldDB" id="A0AA48I522"/>
<sequence length="122" mass="14099">MKKKTIVSVVCFLFVFFGLLYFFKQNKNEKIENLSSEKPDVSFEIETPKETPTNNDLNENIKFVVKEYKGRIAVFEPENPKPIKITDVQTVELSDEDQKLLLLGIELSNEEELSSVLEDYCS</sequence>
<keyword evidence="1" id="KW-1133">Transmembrane helix</keyword>
<organism evidence="2">
    <name type="scientific">Candidatus Paraimprobicoccus trichonymphae</name>
    <dbReference type="NCBI Taxonomy" id="3033793"/>
    <lineage>
        <taxon>Bacteria</taxon>
        <taxon>Bacillati</taxon>
        <taxon>Bacillota</taxon>
        <taxon>Clostridia</taxon>
        <taxon>Candidatus Paraimprobicoccus</taxon>
    </lineage>
</organism>
<proteinExistence type="predicted"/>
<evidence type="ECO:0000256" key="1">
    <source>
        <dbReference type="SAM" id="Phobius"/>
    </source>
</evidence>
<reference evidence="2" key="1">
    <citation type="journal article" date="2023" name="ISME J.">
        <title>Emergence of putative energy parasites within Clostridia revealed by genome analysis of a novel endosymbiotic clade.</title>
        <authorList>
            <person name="Takahashi K."/>
            <person name="Kuwahara H."/>
            <person name="Horikawa Y."/>
            <person name="Izawa K."/>
            <person name="Kato D."/>
            <person name="Inagaki T."/>
            <person name="Yuki M."/>
            <person name="Ohkuma M."/>
            <person name="Hongoh Y."/>
        </authorList>
    </citation>
    <scope>NUCLEOTIDE SEQUENCE</scope>
    <source>
        <strain evidence="2">RsTa-C01</strain>
    </source>
</reference>
<feature type="transmembrane region" description="Helical" evidence="1">
    <location>
        <begin position="6"/>
        <end position="23"/>
    </location>
</feature>
<keyword evidence="1" id="KW-0472">Membrane</keyword>
<keyword evidence="1" id="KW-0812">Transmembrane</keyword>
<name>A0AA48I522_9FIRM</name>
<gene>
    <name evidence="2" type="ORF">RsTaC01_1004</name>
</gene>
<protein>
    <recommendedName>
        <fullName evidence="3">Bypass of forespore C C-terminal domain-containing protein</fullName>
    </recommendedName>
</protein>
<evidence type="ECO:0000313" key="2">
    <source>
        <dbReference type="EMBL" id="BED93052.1"/>
    </source>
</evidence>
<dbReference type="Proteomes" id="UP001335720">
    <property type="component" value="Chromosome"/>
</dbReference>
<dbReference type="EMBL" id="AP027925">
    <property type="protein sequence ID" value="BED93052.1"/>
    <property type="molecule type" value="Genomic_DNA"/>
</dbReference>
<evidence type="ECO:0008006" key="3">
    <source>
        <dbReference type="Google" id="ProtNLM"/>
    </source>
</evidence>
<accession>A0AA48I522</accession>
<dbReference type="KEGG" id="ptrh:RsTaC01_1004"/>